<accession>A0A328VQ93</accession>
<reference evidence="2 3" key="1">
    <citation type="submission" date="2016-08" db="EMBL/GenBank/DDBJ databases">
        <title>Analysis of Carbohydrate Active Enzymes in Thermogemmatispora T81 Reveals Carbohydrate Degradation Ability.</title>
        <authorList>
            <person name="Tomazini A."/>
            <person name="Lal S."/>
            <person name="Stott M."/>
            <person name="Henrissat B."/>
            <person name="Polikarpov I."/>
            <person name="Sparling R."/>
            <person name="Levin D.B."/>
        </authorList>
    </citation>
    <scope>NUCLEOTIDE SEQUENCE [LARGE SCALE GENOMIC DNA]</scope>
    <source>
        <strain evidence="2 3">T81</strain>
    </source>
</reference>
<organism evidence="2 3">
    <name type="scientific">Thermogemmatispora tikiterensis</name>
    <dbReference type="NCBI Taxonomy" id="1825093"/>
    <lineage>
        <taxon>Bacteria</taxon>
        <taxon>Bacillati</taxon>
        <taxon>Chloroflexota</taxon>
        <taxon>Ktedonobacteria</taxon>
        <taxon>Thermogemmatisporales</taxon>
        <taxon>Thermogemmatisporaceae</taxon>
        <taxon>Thermogemmatispora</taxon>
    </lineage>
</organism>
<dbReference type="Gene3D" id="3.10.180.10">
    <property type="entry name" value="2,3-Dihydroxybiphenyl 1,2-Dioxygenase, domain 1"/>
    <property type="match status" value="1"/>
</dbReference>
<name>A0A328VQ93_9CHLR</name>
<dbReference type="PANTHER" id="PTHR33993:SF2">
    <property type="entry name" value="VOC DOMAIN-CONTAINING PROTEIN"/>
    <property type="match status" value="1"/>
</dbReference>
<protein>
    <recommendedName>
        <fullName evidence="1">VOC domain-containing protein</fullName>
    </recommendedName>
</protein>
<dbReference type="RefSeq" id="WP_112432632.1">
    <property type="nucleotide sequence ID" value="NZ_MCIF01000002.1"/>
</dbReference>
<comment type="caution">
    <text evidence="2">The sequence shown here is derived from an EMBL/GenBank/DDBJ whole genome shotgun (WGS) entry which is preliminary data.</text>
</comment>
<dbReference type="OrthoDB" id="9804235at2"/>
<gene>
    <name evidence="2" type="ORF">A4R35_20150</name>
</gene>
<evidence type="ECO:0000313" key="3">
    <source>
        <dbReference type="Proteomes" id="UP000248706"/>
    </source>
</evidence>
<dbReference type="EMBL" id="MCIF01000002">
    <property type="protein sequence ID" value="RAQ97863.1"/>
    <property type="molecule type" value="Genomic_DNA"/>
</dbReference>
<dbReference type="InterPro" id="IPR052164">
    <property type="entry name" value="Anthracycline_SecMetBiosynth"/>
</dbReference>
<dbReference type="PANTHER" id="PTHR33993">
    <property type="entry name" value="GLYOXALASE-RELATED"/>
    <property type="match status" value="1"/>
</dbReference>
<dbReference type="AlphaFoldDB" id="A0A328VQ93"/>
<evidence type="ECO:0000313" key="2">
    <source>
        <dbReference type="EMBL" id="RAQ97863.1"/>
    </source>
</evidence>
<dbReference type="InterPro" id="IPR004360">
    <property type="entry name" value="Glyas_Fos-R_dOase_dom"/>
</dbReference>
<dbReference type="InterPro" id="IPR029068">
    <property type="entry name" value="Glyas_Bleomycin-R_OHBP_Dase"/>
</dbReference>
<dbReference type="PROSITE" id="PS51819">
    <property type="entry name" value="VOC"/>
    <property type="match status" value="1"/>
</dbReference>
<keyword evidence="3" id="KW-1185">Reference proteome</keyword>
<evidence type="ECO:0000259" key="1">
    <source>
        <dbReference type="PROSITE" id="PS51819"/>
    </source>
</evidence>
<proteinExistence type="predicted"/>
<dbReference type="InterPro" id="IPR037523">
    <property type="entry name" value="VOC_core"/>
</dbReference>
<dbReference type="Proteomes" id="UP000248706">
    <property type="component" value="Unassembled WGS sequence"/>
</dbReference>
<dbReference type="Pfam" id="PF00903">
    <property type="entry name" value="Glyoxalase"/>
    <property type="match status" value="1"/>
</dbReference>
<dbReference type="SUPFAM" id="SSF54593">
    <property type="entry name" value="Glyoxalase/Bleomycin resistance protein/Dihydroxybiphenyl dioxygenase"/>
    <property type="match status" value="1"/>
</dbReference>
<feature type="domain" description="VOC" evidence="1">
    <location>
        <begin position="5"/>
        <end position="117"/>
    </location>
</feature>
<sequence>MAQRSIIHLELPTRDRDASATFYQAVFGWQIRHNSTYDYLYFETQDGIHGGFPGPDGQSQREGEPLIYLASEDIEATLAAIEAHGGRCLIPKTEIPGLGWWALFRDPAGNRLGLFTPAPPAPGK</sequence>
<dbReference type="CDD" id="cd07247">
    <property type="entry name" value="SgaA_N_like"/>
    <property type="match status" value="1"/>
</dbReference>